<protein>
    <submittedName>
        <fullName evidence="1">Uncharacterized protein</fullName>
    </submittedName>
</protein>
<comment type="caution">
    <text evidence="1">The sequence shown here is derived from an EMBL/GenBank/DDBJ whole genome shotgun (WGS) entry which is preliminary data.</text>
</comment>
<reference evidence="2" key="1">
    <citation type="journal article" date="2019" name="Int. J. Syst. Evol. Microbiol.">
        <title>The Global Catalogue of Microorganisms (GCM) 10K type strain sequencing project: providing services to taxonomists for standard genome sequencing and annotation.</title>
        <authorList>
            <consortium name="The Broad Institute Genomics Platform"/>
            <consortium name="The Broad Institute Genome Sequencing Center for Infectious Disease"/>
            <person name="Wu L."/>
            <person name="Ma J."/>
        </authorList>
    </citation>
    <scope>NUCLEOTIDE SEQUENCE [LARGE SCALE GENOMIC DNA]</scope>
    <source>
        <strain evidence="2">CCUG 52537</strain>
    </source>
</reference>
<dbReference type="Proteomes" id="UP001597124">
    <property type="component" value="Unassembled WGS sequence"/>
</dbReference>
<accession>A0ABW3C3D5</accession>
<sequence>MSKAAFDKIAEGLQEALAVAKGKAKPFKVFGMPVVVRKSLPNDVIEFRHPDGRVDKIVNLPLTK</sequence>
<dbReference type="RefSeq" id="WP_381488631.1">
    <property type="nucleotide sequence ID" value="NZ_JBHTIK010000004.1"/>
</dbReference>
<keyword evidence="2" id="KW-1185">Reference proteome</keyword>
<name>A0ABW3C3D5_SPHXN</name>
<organism evidence="1 2">
    <name type="scientific">Sphingosinicella xenopeptidilytica</name>
    <dbReference type="NCBI Taxonomy" id="364098"/>
    <lineage>
        <taxon>Bacteria</taxon>
        <taxon>Pseudomonadati</taxon>
        <taxon>Pseudomonadota</taxon>
        <taxon>Alphaproteobacteria</taxon>
        <taxon>Sphingomonadales</taxon>
        <taxon>Sphingosinicellaceae</taxon>
        <taxon>Sphingosinicella</taxon>
    </lineage>
</organism>
<dbReference type="EMBL" id="JBHTIK010000004">
    <property type="protein sequence ID" value="MFD0848227.1"/>
    <property type="molecule type" value="Genomic_DNA"/>
</dbReference>
<proteinExistence type="predicted"/>
<evidence type="ECO:0000313" key="1">
    <source>
        <dbReference type="EMBL" id="MFD0848227.1"/>
    </source>
</evidence>
<evidence type="ECO:0000313" key="2">
    <source>
        <dbReference type="Proteomes" id="UP001597124"/>
    </source>
</evidence>
<gene>
    <name evidence="1" type="ORF">ACFQ00_07825</name>
</gene>